<dbReference type="EMBL" id="QSUL01000002">
    <property type="protein sequence ID" value="RGN39417.1"/>
    <property type="molecule type" value="Genomic_DNA"/>
</dbReference>
<comment type="subcellular location">
    <subcellularLocation>
        <location evidence="1">Membrane</location>
        <topology evidence="1">Multi-pass membrane protein</topology>
    </subcellularLocation>
</comment>
<organism evidence="7 8">
    <name type="scientific">Bacteroides oleiciplenus</name>
    <dbReference type="NCBI Taxonomy" id="626931"/>
    <lineage>
        <taxon>Bacteria</taxon>
        <taxon>Pseudomonadati</taxon>
        <taxon>Bacteroidota</taxon>
        <taxon>Bacteroidia</taxon>
        <taxon>Bacteroidales</taxon>
        <taxon>Bacteroidaceae</taxon>
        <taxon>Bacteroides</taxon>
    </lineage>
</organism>
<keyword evidence="4 5" id="KW-0472">Membrane</keyword>
<evidence type="ECO:0000256" key="2">
    <source>
        <dbReference type="ARBA" id="ARBA00022692"/>
    </source>
</evidence>
<name>A0A3E5BP71_9BACE</name>
<dbReference type="InterPro" id="IPR010432">
    <property type="entry name" value="RDD"/>
</dbReference>
<reference evidence="7 8" key="1">
    <citation type="submission" date="2018-08" db="EMBL/GenBank/DDBJ databases">
        <title>A genome reference for cultivated species of the human gut microbiota.</title>
        <authorList>
            <person name="Zou Y."/>
            <person name="Xue W."/>
            <person name="Luo G."/>
        </authorList>
    </citation>
    <scope>NUCLEOTIDE SEQUENCE [LARGE SCALE GENOMIC DNA]</scope>
    <source>
        <strain evidence="7 8">OM05-15BH</strain>
    </source>
</reference>
<evidence type="ECO:0000256" key="3">
    <source>
        <dbReference type="ARBA" id="ARBA00022989"/>
    </source>
</evidence>
<evidence type="ECO:0000256" key="5">
    <source>
        <dbReference type="SAM" id="Phobius"/>
    </source>
</evidence>
<evidence type="ECO:0000256" key="4">
    <source>
        <dbReference type="ARBA" id="ARBA00023136"/>
    </source>
</evidence>
<feature type="domain" description="RDD" evidence="6">
    <location>
        <begin position="7"/>
        <end position="106"/>
    </location>
</feature>
<gene>
    <name evidence="7" type="ORF">DXB65_03565</name>
</gene>
<keyword evidence="2 5" id="KW-0812">Transmembrane</keyword>
<protein>
    <recommendedName>
        <fullName evidence="6">RDD domain-containing protein</fullName>
    </recommendedName>
</protein>
<dbReference type="Proteomes" id="UP000260983">
    <property type="component" value="Unassembled WGS sequence"/>
</dbReference>
<accession>A0A3E5BP71</accession>
<evidence type="ECO:0000313" key="7">
    <source>
        <dbReference type="EMBL" id="RGN39417.1"/>
    </source>
</evidence>
<dbReference type="GO" id="GO:0016020">
    <property type="term" value="C:membrane"/>
    <property type="evidence" value="ECO:0007669"/>
    <property type="project" value="UniProtKB-SubCell"/>
</dbReference>
<feature type="transmembrane region" description="Helical" evidence="5">
    <location>
        <begin position="12"/>
        <end position="36"/>
    </location>
</feature>
<dbReference type="Pfam" id="PF06271">
    <property type="entry name" value="RDD"/>
    <property type="match status" value="1"/>
</dbReference>
<comment type="caution">
    <text evidence="7">The sequence shown here is derived from an EMBL/GenBank/DDBJ whole genome shotgun (WGS) entry which is preliminary data.</text>
</comment>
<dbReference type="AlphaFoldDB" id="A0A3E5BP71"/>
<keyword evidence="3 5" id="KW-1133">Transmembrane helix</keyword>
<proteinExistence type="predicted"/>
<evidence type="ECO:0000256" key="1">
    <source>
        <dbReference type="ARBA" id="ARBA00004141"/>
    </source>
</evidence>
<evidence type="ECO:0000259" key="6">
    <source>
        <dbReference type="Pfam" id="PF06271"/>
    </source>
</evidence>
<sequence length="129" mass="14703">MGSAMKTKRFIAFIIDIIVGFLFFYLSFFVLCFIHASVDLISSIPISLLYTFMCSKDCINGMSFGKYIVGIQTIDSRTLKVATPVQCMLRNLFCIIWPIEFFVMLFNSTGLRIGDQVAHTKVVKRNISY</sequence>
<evidence type="ECO:0000313" key="8">
    <source>
        <dbReference type="Proteomes" id="UP000260983"/>
    </source>
</evidence>